<reference evidence="1 2" key="1">
    <citation type="submission" date="2015-10" db="EMBL/GenBank/DDBJ databases">
        <title>Genome analyses suggest a sexual origin of heterokaryosis in a supposedly ancient asexual fungus.</title>
        <authorList>
            <person name="Ropars J."/>
            <person name="Sedzielewska K."/>
            <person name="Noel J."/>
            <person name="Charron P."/>
            <person name="Farinelli L."/>
            <person name="Marton T."/>
            <person name="Kruger M."/>
            <person name="Pelin A."/>
            <person name="Brachmann A."/>
            <person name="Corradi N."/>
        </authorList>
    </citation>
    <scope>NUCLEOTIDE SEQUENCE [LARGE SCALE GENOMIC DNA]</scope>
    <source>
        <strain evidence="1 2">A4</strain>
    </source>
</reference>
<dbReference type="Proteomes" id="UP000234323">
    <property type="component" value="Unassembled WGS sequence"/>
</dbReference>
<protein>
    <submittedName>
        <fullName evidence="1">Uncharacterized protein</fullName>
    </submittedName>
</protein>
<feature type="non-terminal residue" evidence="1">
    <location>
        <position position="72"/>
    </location>
</feature>
<keyword evidence="2" id="KW-1185">Reference proteome</keyword>
<evidence type="ECO:0000313" key="1">
    <source>
        <dbReference type="EMBL" id="PKY38221.1"/>
    </source>
</evidence>
<dbReference type="EMBL" id="LLXI01000020">
    <property type="protein sequence ID" value="PKY38221.1"/>
    <property type="molecule type" value="Genomic_DNA"/>
</dbReference>
<comment type="caution">
    <text evidence="1">The sequence shown here is derived from an EMBL/GenBank/DDBJ whole genome shotgun (WGS) entry which is preliminary data.</text>
</comment>
<proteinExistence type="predicted"/>
<name>A0A2I1FV25_9GLOM</name>
<sequence length="72" mass="7935">MNVDMNDNGELAVSNTNLVIVKDDLANEGVIVLIISLLQYSNVKLFKLLCKEIKSVISSEIINLTKVIVNDC</sequence>
<dbReference type="AlphaFoldDB" id="A0A2I1FV25"/>
<organism evidence="1 2">
    <name type="scientific">Rhizophagus irregularis</name>
    <dbReference type="NCBI Taxonomy" id="588596"/>
    <lineage>
        <taxon>Eukaryota</taxon>
        <taxon>Fungi</taxon>
        <taxon>Fungi incertae sedis</taxon>
        <taxon>Mucoromycota</taxon>
        <taxon>Glomeromycotina</taxon>
        <taxon>Glomeromycetes</taxon>
        <taxon>Glomerales</taxon>
        <taxon>Glomeraceae</taxon>
        <taxon>Rhizophagus</taxon>
    </lineage>
</organism>
<evidence type="ECO:0000313" key="2">
    <source>
        <dbReference type="Proteomes" id="UP000234323"/>
    </source>
</evidence>
<accession>A0A2I1FV25</accession>
<gene>
    <name evidence="1" type="ORF">RhiirA4_391663</name>
</gene>